<feature type="region of interest" description="Disordered" evidence="1">
    <location>
        <begin position="121"/>
        <end position="174"/>
    </location>
</feature>
<sequence>MALATALVPGIHLNTATLGTQILVIVIVAAVLGAFNAVVKPVLQLLSGCLIILTFGLFLIVINAAMLLAVSTVMEVFGGYWAVESFWPAAVLGSLVISLVSMLMGAFEPRRRDVVVVEQHPGAVPGRDPYGRPVRGGSQAPRRSGPDTYQYRGDDGRLHEGEIYDPEDPTGRGR</sequence>
<dbReference type="AlphaFoldDB" id="M2WD12"/>
<evidence type="ECO:0000313" key="3">
    <source>
        <dbReference type="EMBL" id="EME36352.1"/>
    </source>
</evidence>
<dbReference type="Pfam" id="PF04020">
    <property type="entry name" value="Phage_holin_4_2"/>
    <property type="match status" value="1"/>
</dbReference>
<comment type="caution">
    <text evidence="3">The sequence shown here is derived from an EMBL/GenBank/DDBJ whole genome shotgun (WGS) entry which is preliminary data.</text>
</comment>
<dbReference type="EMBL" id="ANHZ02000015">
    <property type="protein sequence ID" value="EME36352.1"/>
    <property type="molecule type" value="Genomic_DNA"/>
</dbReference>
<keyword evidence="2" id="KW-1133">Transmembrane helix</keyword>
<keyword evidence="4" id="KW-1185">Reference proteome</keyword>
<dbReference type="InterPro" id="IPR007165">
    <property type="entry name" value="Phage_holin_4_2"/>
</dbReference>
<evidence type="ECO:0000313" key="4">
    <source>
        <dbReference type="Proteomes" id="UP000009877"/>
    </source>
</evidence>
<keyword evidence="2" id="KW-0812">Transmembrane</keyword>
<keyword evidence="2" id="KW-0472">Membrane</keyword>
<feature type="transmembrane region" description="Helical" evidence="2">
    <location>
        <begin position="86"/>
        <end position="107"/>
    </location>
</feature>
<evidence type="ECO:0000256" key="1">
    <source>
        <dbReference type="SAM" id="MobiDB-lite"/>
    </source>
</evidence>
<accession>M2WD12</accession>
<protein>
    <submittedName>
        <fullName evidence="3">Membrane protein</fullName>
    </submittedName>
</protein>
<name>M2WD12_9MICC</name>
<dbReference type="Proteomes" id="UP000009877">
    <property type="component" value="Unassembled WGS sequence"/>
</dbReference>
<organism evidence="3 4">
    <name type="scientific">Kocuria palustris PEL</name>
    <dbReference type="NCBI Taxonomy" id="1236550"/>
    <lineage>
        <taxon>Bacteria</taxon>
        <taxon>Bacillati</taxon>
        <taxon>Actinomycetota</taxon>
        <taxon>Actinomycetes</taxon>
        <taxon>Micrococcales</taxon>
        <taxon>Micrococcaceae</taxon>
        <taxon>Kocuria</taxon>
    </lineage>
</organism>
<feature type="transmembrane region" description="Helical" evidence="2">
    <location>
        <begin position="20"/>
        <end position="39"/>
    </location>
</feature>
<proteinExistence type="predicted"/>
<reference evidence="3 4" key="1">
    <citation type="journal article" date="2014" name="Genome Announc.">
        <title>Draft Genome Sequence of Kocuria palustris PEL.</title>
        <authorList>
            <person name="Sharma G."/>
            <person name="Khatri I."/>
            <person name="Subramanian S."/>
        </authorList>
    </citation>
    <scope>NUCLEOTIDE SEQUENCE [LARGE SCALE GENOMIC DNA]</scope>
    <source>
        <strain evidence="3 4">PEL</strain>
    </source>
</reference>
<feature type="transmembrane region" description="Helical" evidence="2">
    <location>
        <begin position="51"/>
        <end position="74"/>
    </location>
</feature>
<gene>
    <name evidence="3" type="ORF">C884_00520</name>
</gene>
<dbReference type="PANTHER" id="PTHR37309">
    <property type="entry name" value="SLR0284 PROTEIN"/>
    <property type="match status" value="1"/>
</dbReference>
<dbReference type="PANTHER" id="PTHR37309:SF1">
    <property type="entry name" value="SLR0284 PROTEIN"/>
    <property type="match status" value="1"/>
</dbReference>
<feature type="compositionally biased region" description="Basic and acidic residues" evidence="1">
    <location>
        <begin position="152"/>
        <end position="162"/>
    </location>
</feature>
<evidence type="ECO:0000256" key="2">
    <source>
        <dbReference type="SAM" id="Phobius"/>
    </source>
</evidence>